<dbReference type="Pfam" id="PF02880">
    <property type="entry name" value="PGM_PMM_III"/>
    <property type="match status" value="1"/>
</dbReference>
<keyword evidence="5 7" id="KW-0460">Magnesium</keyword>
<dbReference type="Gene3D" id="3.30.310.50">
    <property type="entry name" value="Alpha-D-phosphohexomutase, C-terminal domain"/>
    <property type="match status" value="1"/>
</dbReference>
<dbReference type="InterPro" id="IPR036900">
    <property type="entry name" value="A-D-PHexomutase_C_sf"/>
</dbReference>
<evidence type="ECO:0000256" key="1">
    <source>
        <dbReference type="ARBA" id="ARBA00001946"/>
    </source>
</evidence>
<evidence type="ECO:0000259" key="11">
    <source>
        <dbReference type="Pfam" id="PF02880"/>
    </source>
</evidence>
<protein>
    <submittedName>
        <fullName evidence="12">Phosphomannomutase</fullName>
    </submittedName>
</protein>
<evidence type="ECO:0000259" key="8">
    <source>
        <dbReference type="Pfam" id="PF00408"/>
    </source>
</evidence>
<dbReference type="GO" id="GO:0000287">
    <property type="term" value="F:magnesium ion binding"/>
    <property type="evidence" value="ECO:0007669"/>
    <property type="project" value="InterPro"/>
</dbReference>
<dbReference type="InterPro" id="IPR005844">
    <property type="entry name" value="A-D-PHexomutase_a/b/a-I"/>
</dbReference>
<evidence type="ECO:0000259" key="9">
    <source>
        <dbReference type="Pfam" id="PF02878"/>
    </source>
</evidence>
<sequence length="473" mass="49828">MEALKFGTSGLRGLVSDLVGGPSFAYALAFLRHVASSDESGARRVVYLGRDLRGSSPEILGDCAAAAAVAGFEAIDCGALPTPALAFRSLREACPAIMVTGSHIPDDRNGLKFYGRDGEITKADEAGILAAFAAIGDTERNSQALAVPEDATALDEYEQRYLDCFLPDALGGLRIGVYQHSSVARDLLMRLLKRLGAQPTALARSDRFIPVDTEAHRPEDVASIAEWTSEDGFDAIVSTDGDGDRPLIADERGTLLRGDLIGLLTARHLDLTMIVTPVTSSASIERAGIADRVVRTRVGSPFVIAGMAAAAADGAERIAGFEANGGFLLYSDVVLEGVTLTALPTRDAVLPMIAVLAEARERGKKLSELVSELDAGHAAAHRLANVPGERSAAFLTRLSGDENFRHEYFAPVGTVAGIDTIDGVRTLLADGSSIHYRASGNAPELRCYVEAGTEAEAARLLAWGLKQAGAEIG</sequence>
<evidence type="ECO:0000256" key="2">
    <source>
        <dbReference type="ARBA" id="ARBA00010231"/>
    </source>
</evidence>
<keyword evidence="13" id="KW-1185">Reference proteome</keyword>
<name>A0A6L9MGI1_9HYPH</name>
<dbReference type="PROSITE" id="PS00710">
    <property type="entry name" value="PGM_PMM"/>
    <property type="match status" value="1"/>
</dbReference>
<feature type="domain" description="Alpha-D-phosphohexomutase alpha/beta/alpha" evidence="9">
    <location>
        <begin position="4"/>
        <end position="135"/>
    </location>
</feature>
<proteinExistence type="inferred from homology"/>
<dbReference type="Pfam" id="PF02878">
    <property type="entry name" value="PGM_PMM_I"/>
    <property type="match status" value="1"/>
</dbReference>
<dbReference type="AlphaFoldDB" id="A0A6L9MGI1"/>
<dbReference type="EMBL" id="JAAAMJ010000005">
    <property type="protein sequence ID" value="NDV86925.1"/>
    <property type="molecule type" value="Genomic_DNA"/>
</dbReference>
<dbReference type="Pfam" id="PF02879">
    <property type="entry name" value="PGM_PMM_II"/>
    <property type="match status" value="1"/>
</dbReference>
<dbReference type="Proteomes" id="UP000476332">
    <property type="component" value="Unassembled WGS sequence"/>
</dbReference>
<dbReference type="CDD" id="cd03088">
    <property type="entry name" value="ManB"/>
    <property type="match status" value="1"/>
</dbReference>
<evidence type="ECO:0000313" key="13">
    <source>
        <dbReference type="Proteomes" id="UP000476332"/>
    </source>
</evidence>
<accession>A0A6L9MGI1</accession>
<dbReference type="InterPro" id="IPR005843">
    <property type="entry name" value="A-D-PHexomutase_C"/>
</dbReference>
<keyword evidence="6" id="KW-0413">Isomerase</keyword>
<dbReference type="PANTHER" id="PTHR42946:SF1">
    <property type="entry name" value="PHOSPHOGLUCOMUTASE (ALPHA-D-GLUCOSE-1,6-BISPHOSPHATE-DEPENDENT)"/>
    <property type="match status" value="1"/>
</dbReference>
<dbReference type="InterPro" id="IPR016055">
    <property type="entry name" value="A-D-PHexomutase_a/b/a-I/II/III"/>
</dbReference>
<dbReference type="GO" id="GO:0004615">
    <property type="term" value="F:phosphomannomutase activity"/>
    <property type="evidence" value="ECO:0007669"/>
    <property type="project" value="TreeGrafter"/>
</dbReference>
<evidence type="ECO:0000313" key="12">
    <source>
        <dbReference type="EMBL" id="NDV86925.1"/>
    </source>
</evidence>
<dbReference type="RefSeq" id="WP_163043668.1">
    <property type="nucleotide sequence ID" value="NZ_JAAAMJ010000005.1"/>
</dbReference>
<evidence type="ECO:0000259" key="10">
    <source>
        <dbReference type="Pfam" id="PF02879"/>
    </source>
</evidence>
<feature type="domain" description="Alpha-D-phosphohexomutase C-terminal" evidence="8">
    <location>
        <begin position="415"/>
        <end position="460"/>
    </location>
</feature>
<dbReference type="SUPFAM" id="SSF55957">
    <property type="entry name" value="Phosphoglucomutase, C-terminal domain"/>
    <property type="match status" value="1"/>
</dbReference>
<dbReference type="PANTHER" id="PTHR42946">
    <property type="entry name" value="PHOSPHOHEXOSE MUTASE"/>
    <property type="match status" value="1"/>
</dbReference>
<dbReference type="GO" id="GO:0005975">
    <property type="term" value="P:carbohydrate metabolic process"/>
    <property type="evidence" value="ECO:0007669"/>
    <property type="project" value="InterPro"/>
</dbReference>
<evidence type="ECO:0000256" key="3">
    <source>
        <dbReference type="ARBA" id="ARBA00022553"/>
    </source>
</evidence>
<organism evidence="12 13">
    <name type="scientific">Aurantimonas aggregata</name>
    <dbReference type="NCBI Taxonomy" id="2047720"/>
    <lineage>
        <taxon>Bacteria</taxon>
        <taxon>Pseudomonadati</taxon>
        <taxon>Pseudomonadota</taxon>
        <taxon>Alphaproteobacteria</taxon>
        <taxon>Hyphomicrobiales</taxon>
        <taxon>Aurantimonadaceae</taxon>
        <taxon>Aurantimonas</taxon>
    </lineage>
</organism>
<dbReference type="InterPro" id="IPR016066">
    <property type="entry name" value="A-D-PHexomutase_CS"/>
</dbReference>
<gene>
    <name evidence="12" type="ORF">GTW51_09440</name>
</gene>
<reference evidence="12 13" key="1">
    <citation type="submission" date="2020-01" db="EMBL/GenBank/DDBJ databases">
        <title>Genomes of bacteria type strains.</title>
        <authorList>
            <person name="Chen J."/>
            <person name="Zhu S."/>
            <person name="Chen J."/>
        </authorList>
    </citation>
    <scope>NUCLEOTIDE SEQUENCE [LARGE SCALE GENOMIC DNA]</scope>
    <source>
        <strain evidence="12 13">KCTC 52919</strain>
    </source>
</reference>
<dbReference type="SUPFAM" id="SSF53738">
    <property type="entry name" value="Phosphoglucomutase, first 3 domains"/>
    <property type="match status" value="3"/>
</dbReference>
<dbReference type="Pfam" id="PF00408">
    <property type="entry name" value="PGM_PMM_IV"/>
    <property type="match status" value="1"/>
</dbReference>
<feature type="domain" description="Alpha-D-phosphohexomutase alpha/beta/alpha" evidence="10">
    <location>
        <begin position="171"/>
        <end position="253"/>
    </location>
</feature>
<feature type="domain" description="Alpha-D-phosphohexomutase alpha/beta/alpha" evidence="11">
    <location>
        <begin position="258"/>
        <end position="372"/>
    </location>
</feature>
<keyword evidence="3" id="KW-0597">Phosphoprotein</keyword>
<evidence type="ECO:0000256" key="5">
    <source>
        <dbReference type="ARBA" id="ARBA00022842"/>
    </source>
</evidence>
<evidence type="ECO:0000256" key="7">
    <source>
        <dbReference type="RuleBase" id="RU004326"/>
    </source>
</evidence>
<evidence type="ECO:0000256" key="4">
    <source>
        <dbReference type="ARBA" id="ARBA00022723"/>
    </source>
</evidence>
<dbReference type="InterPro" id="IPR050060">
    <property type="entry name" value="Phosphoglucosamine_mutase"/>
</dbReference>
<keyword evidence="4 7" id="KW-0479">Metal-binding</keyword>
<dbReference type="InterPro" id="IPR005846">
    <property type="entry name" value="A-D-PHexomutase_a/b/a-III"/>
</dbReference>
<dbReference type="InterPro" id="IPR005845">
    <property type="entry name" value="A-D-PHexomutase_a/b/a-II"/>
</dbReference>
<comment type="cofactor">
    <cofactor evidence="1">
        <name>Mg(2+)</name>
        <dbReference type="ChEBI" id="CHEBI:18420"/>
    </cofactor>
</comment>
<comment type="similarity">
    <text evidence="2 7">Belongs to the phosphohexose mutase family.</text>
</comment>
<evidence type="ECO:0000256" key="6">
    <source>
        <dbReference type="ARBA" id="ARBA00023235"/>
    </source>
</evidence>
<dbReference type="Gene3D" id="3.40.120.10">
    <property type="entry name" value="Alpha-D-Glucose-1,6-Bisphosphate, subunit A, domain 3"/>
    <property type="match status" value="3"/>
</dbReference>
<comment type="caution">
    <text evidence="12">The sequence shown here is derived from an EMBL/GenBank/DDBJ whole genome shotgun (WGS) entry which is preliminary data.</text>
</comment>